<dbReference type="Proteomes" id="UP000739284">
    <property type="component" value="Unassembled WGS sequence"/>
</dbReference>
<sequence length="79" mass="9025">MGELRAINQLSVCLIRGKIKKLKINCLFIVFFGFMLVVAGCDKKSEKLIVVENKMITLQDEYNSGEYELIYNQASVSFK</sequence>
<dbReference type="EMBL" id="JAFMOY010000108">
    <property type="protein sequence ID" value="MBU9844106.1"/>
    <property type="molecule type" value="Genomic_DNA"/>
</dbReference>
<keyword evidence="1" id="KW-0812">Transmembrane</keyword>
<name>A0ABS6LAZ1_9GAMM</name>
<gene>
    <name evidence="2" type="ORF">J1784_03635</name>
</gene>
<feature type="transmembrane region" description="Helical" evidence="1">
    <location>
        <begin position="24"/>
        <end position="40"/>
    </location>
</feature>
<evidence type="ECO:0000313" key="3">
    <source>
        <dbReference type="Proteomes" id="UP000739284"/>
    </source>
</evidence>
<reference evidence="2 3" key="1">
    <citation type="submission" date="2021-03" db="EMBL/GenBank/DDBJ databases">
        <title>Five novel Rahnella species.</title>
        <authorList>
            <person name="Brady C."/>
            <person name="Asselin J."/>
            <person name="Beer S."/>
            <person name="Bruberg M.B."/>
            <person name="Crampton B."/>
            <person name="Venter S."/>
            <person name="Arnold D."/>
            <person name="Denman S."/>
        </authorList>
    </citation>
    <scope>NUCLEOTIDE SEQUENCE [LARGE SCALE GENOMIC DNA]</scope>
    <source>
        <strain evidence="2 3">FRB 231</strain>
    </source>
</reference>
<evidence type="ECO:0000256" key="1">
    <source>
        <dbReference type="SAM" id="Phobius"/>
    </source>
</evidence>
<accession>A0ABS6LAZ1</accession>
<comment type="caution">
    <text evidence="2">The sequence shown here is derived from an EMBL/GenBank/DDBJ whole genome shotgun (WGS) entry which is preliminary data.</text>
</comment>
<keyword evidence="1" id="KW-1133">Transmembrane helix</keyword>
<keyword evidence="1" id="KW-0472">Membrane</keyword>
<protein>
    <submittedName>
        <fullName evidence="2">Uncharacterized protein</fullName>
    </submittedName>
</protein>
<proteinExistence type="predicted"/>
<evidence type="ECO:0000313" key="2">
    <source>
        <dbReference type="EMBL" id="MBU9844106.1"/>
    </source>
</evidence>
<keyword evidence="3" id="KW-1185">Reference proteome</keyword>
<organism evidence="2 3">
    <name type="scientific">Rahnella ecdela</name>
    <dbReference type="NCBI Taxonomy" id="2816250"/>
    <lineage>
        <taxon>Bacteria</taxon>
        <taxon>Pseudomonadati</taxon>
        <taxon>Pseudomonadota</taxon>
        <taxon>Gammaproteobacteria</taxon>
        <taxon>Enterobacterales</taxon>
        <taxon>Yersiniaceae</taxon>
        <taxon>Rahnella</taxon>
    </lineage>
</organism>
<dbReference type="RefSeq" id="WP_217148061.1">
    <property type="nucleotide sequence ID" value="NZ_JAFMOY010000108.1"/>
</dbReference>